<keyword evidence="2" id="KW-0808">Transferase</keyword>
<dbReference type="RefSeq" id="WP_200236704.1">
    <property type="nucleotide sequence ID" value="NZ_NRRV01000021.1"/>
</dbReference>
<dbReference type="SMART" id="SM00642">
    <property type="entry name" value="Aamy"/>
    <property type="match status" value="1"/>
</dbReference>
<dbReference type="PANTHER" id="PTHR38784">
    <property type="entry name" value="SUCROSE PHOSPHORYLASE"/>
    <property type="match status" value="1"/>
</dbReference>
<evidence type="ECO:0000259" key="3">
    <source>
        <dbReference type="SMART" id="SM00642"/>
    </source>
</evidence>
<comment type="caution">
    <text evidence="4">The sequence shown here is derived from an EMBL/GenBank/DDBJ whole genome shotgun (WGS) entry which is preliminary data.</text>
</comment>
<name>A0ABS1CI90_9GAMM</name>
<dbReference type="InterPro" id="IPR013780">
    <property type="entry name" value="Glyco_hydro_b"/>
</dbReference>
<dbReference type="EMBL" id="NRRV01000021">
    <property type="protein sequence ID" value="MBK1631076.1"/>
    <property type="molecule type" value="Genomic_DNA"/>
</dbReference>
<dbReference type="InterPro" id="IPR017853">
    <property type="entry name" value="GH"/>
</dbReference>
<dbReference type="InterPro" id="IPR006047">
    <property type="entry name" value="GH13_cat_dom"/>
</dbReference>
<evidence type="ECO:0000256" key="2">
    <source>
        <dbReference type="ARBA" id="ARBA00022679"/>
    </source>
</evidence>
<gene>
    <name evidence="4" type="ORF">CKO31_10050</name>
</gene>
<sequence>MRVVDRAVFERIHGRLGRLYGEAQLPRLLQRLDLLVGRYGVGSHCLEPHAPQARCRGWDQRDAVLIAYGDMVGTDGEAPLATLRRFLEQRVGDAVSALHLLPFFPSSSDDGFAVIDYRDVDPALGTWADIEALSADYRLAADLVINHVSGQSHWFRAYCNGLAPERHYFIEVDPATDLSGVVRPRTTPLLRAVQTPAGERHLWATFSHDQLDVDFSNPDVLFEYLDILLLYVHHGAQIIRLDAVAYLFKRIGTPCIHLPETHELVKLLRDLLDMLAPGVLLLSETNVPHAENVSYFGAGDEAHMVYQFSLPPLLLHALHTGDAGCLTDWAAKLTPPPAGCTFFNFTASHDGIGLRPLEGLVPAADLEALVAVMEARGGLVSRRSSPDGAATPYELNITYFDAVGVPGDRDASIRRFLCSQTIAMSLQGIPGIYFNSLLGADNDLAAVEQTGRARSINRHKWTWAELAALLGAGSDHQAALVLPEYLRRLHLRAAQPAFHPDAAQSVLDLPKGLFGLRREDPETGQSLWMLANLGDRQAGCAMSRLERHWQRARWRELISGWEADGAGLDSRLTLSPHQVVWLVRQS</sequence>
<organism evidence="4 5">
    <name type="scientific">Thiohalocapsa halophila</name>
    <dbReference type="NCBI Taxonomy" id="69359"/>
    <lineage>
        <taxon>Bacteria</taxon>
        <taxon>Pseudomonadati</taxon>
        <taxon>Pseudomonadota</taxon>
        <taxon>Gammaproteobacteria</taxon>
        <taxon>Chromatiales</taxon>
        <taxon>Chromatiaceae</taxon>
        <taxon>Thiohalocapsa</taxon>
    </lineage>
</organism>
<accession>A0ABS1CI90</accession>
<dbReference type="SUPFAM" id="SSF51445">
    <property type="entry name" value="(Trans)glycosidases"/>
    <property type="match status" value="1"/>
</dbReference>
<evidence type="ECO:0000313" key="5">
    <source>
        <dbReference type="Proteomes" id="UP000748752"/>
    </source>
</evidence>
<dbReference type="Proteomes" id="UP000748752">
    <property type="component" value="Unassembled WGS sequence"/>
</dbReference>
<dbReference type="Pfam" id="PF00128">
    <property type="entry name" value="Alpha-amylase"/>
    <property type="match status" value="1"/>
</dbReference>
<feature type="domain" description="Glycosyl hydrolase family 13 catalytic" evidence="3">
    <location>
        <begin position="80"/>
        <end position="492"/>
    </location>
</feature>
<reference evidence="4 5" key="1">
    <citation type="journal article" date="2020" name="Microorganisms">
        <title>Osmotic Adaptation and Compatible Solute Biosynthesis of Phototrophic Bacteria as Revealed from Genome Analyses.</title>
        <authorList>
            <person name="Imhoff J.F."/>
            <person name="Rahn T."/>
            <person name="Kunzel S."/>
            <person name="Keller A."/>
            <person name="Neulinger S.C."/>
        </authorList>
    </citation>
    <scope>NUCLEOTIDE SEQUENCE [LARGE SCALE GENOMIC DNA]</scope>
    <source>
        <strain evidence="4 5">DSM 6210</strain>
    </source>
</reference>
<dbReference type="PANTHER" id="PTHR38784:SF1">
    <property type="entry name" value="SUCROSE PHOSPHORYLASE"/>
    <property type="match status" value="1"/>
</dbReference>
<keyword evidence="5" id="KW-1185">Reference proteome</keyword>
<dbReference type="InterPro" id="IPR045857">
    <property type="entry name" value="O16G_dom_2"/>
</dbReference>
<dbReference type="InterPro" id="IPR033746">
    <property type="entry name" value="GGa_phosphorylase"/>
</dbReference>
<proteinExistence type="predicted"/>
<evidence type="ECO:0000256" key="1">
    <source>
        <dbReference type="ARBA" id="ARBA00022676"/>
    </source>
</evidence>
<protein>
    <recommendedName>
        <fullName evidence="3">Glycosyl hydrolase family 13 catalytic domain-containing protein</fullName>
    </recommendedName>
</protein>
<dbReference type="Gene3D" id="3.20.20.80">
    <property type="entry name" value="Glycosidases"/>
    <property type="match status" value="1"/>
</dbReference>
<dbReference type="Gene3D" id="3.90.400.10">
    <property type="entry name" value="Oligo-1,6-glucosidase, Domain 2"/>
    <property type="match status" value="1"/>
</dbReference>
<keyword evidence="1" id="KW-0328">Glycosyltransferase</keyword>
<dbReference type="PIRSF" id="PIRSF003059">
    <property type="entry name" value="Sucrose_phosphorylase"/>
    <property type="match status" value="1"/>
</dbReference>
<dbReference type="InterPro" id="IPR016377">
    <property type="entry name" value="Sucrose_GGa_phosphorylase-rel"/>
</dbReference>
<dbReference type="Gene3D" id="2.60.40.1180">
    <property type="entry name" value="Golgi alpha-mannosidase II"/>
    <property type="match status" value="1"/>
</dbReference>
<evidence type="ECO:0000313" key="4">
    <source>
        <dbReference type="EMBL" id="MBK1631076.1"/>
    </source>
</evidence>
<dbReference type="CDD" id="cd11356">
    <property type="entry name" value="AmyAc_Sucrose_phosphorylase-like_1"/>
    <property type="match status" value="1"/>
</dbReference>